<organism evidence="2 3">
    <name type="scientific">Adhaeribacter swui</name>
    <dbReference type="NCBI Taxonomy" id="2086471"/>
    <lineage>
        <taxon>Bacteria</taxon>
        <taxon>Pseudomonadati</taxon>
        <taxon>Bacteroidota</taxon>
        <taxon>Cytophagia</taxon>
        <taxon>Cytophagales</taxon>
        <taxon>Hymenobacteraceae</taxon>
        <taxon>Adhaeribacter</taxon>
    </lineage>
</organism>
<protein>
    <submittedName>
        <fullName evidence="2">Glucosamine-6-phosphate deaminase</fullName>
    </submittedName>
</protein>
<dbReference type="InterPro" id="IPR006148">
    <property type="entry name" value="Glc/Gal-6P_isomerase"/>
</dbReference>
<name>A0A7G7G8P1_9BACT</name>
<dbReference type="PANTHER" id="PTHR11280:SF6">
    <property type="entry name" value="GLUCOSAMINE-6-PHOSPHATE ISOMERASE NAGB"/>
    <property type="match status" value="1"/>
</dbReference>
<sequence length="253" mass="28320">MEIKIFKNPMELGKSAGRAAADLIRQTIADQGYANVILATGTSQFETLNQLIAEKDIDWTKVTMFHLDEYIGLPITAKASFRRYLKERFLDKVPALKATYLVNGENNPEAECERLGIAINLHPIDVALVGIGENGHLAFNDPPADFDTEQPYIIVELDEQCRRQQFNEGWFDTLEDVPNKAISMSVKQIMKAKHIICSVPDSRKATAVRNCLEEAVDNQYPASILQLHSNCSYYLDEASASLLSADVQENLKN</sequence>
<accession>A0A7G7G8P1</accession>
<evidence type="ECO:0000313" key="2">
    <source>
        <dbReference type="EMBL" id="QNF33525.1"/>
    </source>
</evidence>
<dbReference type="Pfam" id="PF01182">
    <property type="entry name" value="Glucosamine_iso"/>
    <property type="match status" value="1"/>
</dbReference>
<dbReference type="GO" id="GO:0005737">
    <property type="term" value="C:cytoplasm"/>
    <property type="evidence" value="ECO:0007669"/>
    <property type="project" value="TreeGrafter"/>
</dbReference>
<dbReference type="GO" id="GO:0004342">
    <property type="term" value="F:glucosamine-6-phosphate deaminase activity"/>
    <property type="evidence" value="ECO:0007669"/>
    <property type="project" value="InterPro"/>
</dbReference>
<keyword evidence="3" id="KW-1185">Reference proteome</keyword>
<dbReference type="PANTHER" id="PTHR11280">
    <property type="entry name" value="GLUCOSAMINE-6-PHOSPHATE ISOMERASE"/>
    <property type="match status" value="1"/>
</dbReference>
<dbReference type="KEGG" id="aswu:HUW51_12630"/>
<dbReference type="GO" id="GO:0042802">
    <property type="term" value="F:identical protein binding"/>
    <property type="evidence" value="ECO:0007669"/>
    <property type="project" value="TreeGrafter"/>
</dbReference>
<dbReference type="Gene3D" id="3.40.50.1360">
    <property type="match status" value="1"/>
</dbReference>
<proteinExistence type="predicted"/>
<dbReference type="InterPro" id="IPR004547">
    <property type="entry name" value="Glucosamine6P_isomerase"/>
</dbReference>
<dbReference type="EMBL" id="CP055156">
    <property type="protein sequence ID" value="QNF33525.1"/>
    <property type="molecule type" value="Genomic_DNA"/>
</dbReference>
<dbReference type="Proteomes" id="UP000515237">
    <property type="component" value="Chromosome"/>
</dbReference>
<reference evidence="2 3" key="1">
    <citation type="journal article" date="2018" name="Int. J. Syst. Evol. Microbiol.">
        <title>Adhaeribacter swui sp. nov., isolated from wet mud.</title>
        <authorList>
            <person name="Kim D.U."/>
            <person name="Kim K.W."/>
            <person name="Kang M.S."/>
            <person name="Kim J.Y."/>
            <person name="Jang J.H."/>
            <person name="Kim M.K."/>
        </authorList>
    </citation>
    <scope>NUCLEOTIDE SEQUENCE [LARGE SCALE GENOMIC DNA]</scope>
    <source>
        <strain evidence="2 3">KCTC 52873</strain>
    </source>
</reference>
<dbReference type="CDD" id="cd01399">
    <property type="entry name" value="GlcN6P_deaminase"/>
    <property type="match status" value="1"/>
</dbReference>
<evidence type="ECO:0000259" key="1">
    <source>
        <dbReference type="Pfam" id="PF01182"/>
    </source>
</evidence>
<dbReference type="GO" id="GO:0006046">
    <property type="term" value="P:N-acetylglucosamine catabolic process"/>
    <property type="evidence" value="ECO:0007669"/>
    <property type="project" value="TreeGrafter"/>
</dbReference>
<gene>
    <name evidence="2" type="ORF">HUW51_12630</name>
</gene>
<dbReference type="RefSeq" id="WP_185274375.1">
    <property type="nucleotide sequence ID" value="NZ_CP055156.1"/>
</dbReference>
<evidence type="ECO:0000313" key="3">
    <source>
        <dbReference type="Proteomes" id="UP000515237"/>
    </source>
</evidence>
<dbReference type="AlphaFoldDB" id="A0A7G7G8P1"/>
<dbReference type="GO" id="GO:0006043">
    <property type="term" value="P:glucosamine catabolic process"/>
    <property type="evidence" value="ECO:0007669"/>
    <property type="project" value="TreeGrafter"/>
</dbReference>
<dbReference type="GO" id="GO:0019262">
    <property type="term" value="P:N-acetylneuraminate catabolic process"/>
    <property type="evidence" value="ECO:0007669"/>
    <property type="project" value="TreeGrafter"/>
</dbReference>
<feature type="domain" description="Glucosamine/galactosamine-6-phosphate isomerase" evidence="1">
    <location>
        <begin position="9"/>
        <end position="226"/>
    </location>
</feature>
<dbReference type="SUPFAM" id="SSF100950">
    <property type="entry name" value="NagB/RpiA/CoA transferase-like"/>
    <property type="match status" value="1"/>
</dbReference>
<dbReference type="InterPro" id="IPR037171">
    <property type="entry name" value="NagB/RpiA_transferase-like"/>
</dbReference>
<dbReference type="GO" id="GO:0005975">
    <property type="term" value="P:carbohydrate metabolic process"/>
    <property type="evidence" value="ECO:0007669"/>
    <property type="project" value="InterPro"/>
</dbReference>